<comment type="caution">
    <text evidence="1">The sequence shown here is derived from an EMBL/GenBank/DDBJ whole genome shotgun (WGS) entry which is preliminary data.</text>
</comment>
<proteinExistence type="predicted"/>
<gene>
    <name evidence="1" type="ORF">Ahy_A07g031216</name>
</gene>
<dbReference type="AlphaFoldDB" id="A0A445C383"/>
<keyword evidence="2" id="KW-1185">Reference proteome</keyword>
<organism evidence="1 2">
    <name type="scientific">Arachis hypogaea</name>
    <name type="common">Peanut</name>
    <dbReference type="NCBI Taxonomy" id="3818"/>
    <lineage>
        <taxon>Eukaryota</taxon>
        <taxon>Viridiplantae</taxon>
        <taxon>Streptophyta</taxon>
        <taxon>Embryophyta</taxon>
        <taxon>Tracheophyta</taxon>
        <taxon>Spermatophyta</taxon>
        <taxon>Magnoliopsida</taxon>
        <taxon>eudicotyledons</taxon>
        <taxon>Gunneridae</taxon>
        <taxon>Pentapetalae</taxon>
        <taxon>rosids</taxon>
        <taxon>fabids</taxon>
        <taxon>Fabales</taxon>
        <taxon>Fabaceae</taxon>
        <taxon>Papilionoideae</taxon>
        <taxon>50 kb inversion clade</taxon>
        <taxon>dalbergioids sensu lato</taxon>
        <taxon>Dalbergieae</taxon>
        <taxon>Pterocarpus clade</taxon>
        <taxon>Arachis</taxon>
    </lineage>
</organism>
<reference evidence="1 2" key="1">
    <citation type="submission" date="2019-01" db="EMBL/GenBank/DDBJ databases">
        <title>Sequencing of cultivated peanut Arachis hypogaea provides insights into genome evolution and oil improvement.</title>
        <authorList>
            <person name="Chen X."/>
        </authorList>
    </citation>
    <scope>NUCLEOTIDE SEQUENCE [LARGE SCALE GENOMIC DNA]</scope>
    <source>
        <strain evidence="2">cv. Fuhuasheng</strain>
        <tissue evidence="1">Leaves</tissue>
    </source>
</reference>
<sequence length="200" mass="23222">MLYKQPENNEGTQRIISHNAEKKYSNIPLLTKAFISWNKRSKWKGSFWSFLQGNQEPMTRTDSLVQRQAKDCTSLLSSFTKYKYLGFRLSSRDRDSTCGFSRSLSLEVIHHLCCSGEAEDVSSPSSLCYLWVLPTLWLETCIEKKRWSDGNDLPYPGTWYSQACQESNMRLQIVLHRIPQNLRLPHKDSSNISMFDTDTH</sequence>
<protein>
    <submittedName>
        <fullName evidence="1">Uncharacterized protein</fullName>
    </submittedName>
</protein>
<accession>A0A445C383</accession>
<evidence type="ECO:0000313" key="2">
    <source>
        <dbReference type="Proteomes" id="UP000289738"/>
    </source>
</evidence>
<name>A0A445C383_ARAHY</name>
<dbReference type="EMBL" id="SDMP01000007">
    <property type="protein sequence ID" value="RYR45377.1"/>
    <property type="molecule type" value="Genomic_DNA"/>
</dbReference>
<evidence type="ECO:0000313" key="1">
    <source>
        <dbReference type="EMBL" id="RYR45377.1"/>
    </source>
</evidence>
<dbReference type="Proteomes" id="UP000289738">
    <property type="component" value="Chromosome A07"/>
</dbReference>